<evidence type="ECO:0000256" key="9">
    <source>
        <dbReference type="PROSITE-ProRule" id="PRU10141"/>
    </source>
</evidence>
<dbReference type="SMART" id="SM00220">
    <property type="entry name" value="S_TKc"/>
    <property type="match status" value="1"/>
</dbReference>
<dbReference type="GO" id="GO:0005524">
    <property type="term" value="F:ATP binding"/>
    <property type="evidence" value="ECO:0007669"/>
    <property type="project" value="UniProtKB-UniRule"/>
</dbReference>
<name>A0AA35JEU9_SACUV</name>
<evidence type="ECO:0000256" key="4">
    <source>
        <dbReference type="ARBA" id="ARBA00022741"/>
    </source>
</evidence>
<evidence type="ECO:0000256" key="6">
    <source>
        <dbReference type="ARBA" id="ARBA00022840"/>
    </source>
</evidence>
<feature type="binding site" evidence="9">
    <location>
        <position position="388"/>
    </location>
    <ligand>
        <name>ATP</name>
        <dbReference type="ChEBI" id="CHEBI:30616"/>
    </ligand>
</feature>
<comment type="catalytic activity">
    <reaction evidence="8">
        <text>L-seryl-[protein] + ATP = O-phospho-L-seryl-[protein] + ADP + H(+)</text>
        <dbReference type="Rhea" id="RHEA:17989"/>
        <dbReference type="Rhea" id="RHEA-COMP:9863"/>
        <dbReference type="Rhea" id="RHEA-COMP:11604"/>
        <dbReference type="ChEBI" id="CHEBI:15378"/>
        <dbReference type="ChEBI" id="CHEBI:29999"/>
        <dbReference type="ChEBI" id="CHEBI:30616"/>
        <dbReference type="ChEBI" id="CHEBI:83421"/>
        <dbReference type="ChEBI" id="CHEBI:456216"/>
        <dbReference type="EC" id="2.7.11.1"/>
    </reaction>
</comment>
<dbReference type="EC" id="2.7.11.1" evidence="1"/>
<accession>A0AA35JEU9</accession>
<keyword evidence="2" id="KW-0723">Serine/threonine-protein kinase</keyword>
<reference evidence="12" key="1">
    <citation type="submission" date="2022-10" db="EMBL/GenBank/DDBJ databases">
        <authorList>
            <person name="Byrne P K."/>
        </authorList>
    </citation>
    <scope>NUCLEOTIDE SEQUENCE</scope>
    <source>
        <strain evidence="12">CBS7001</strain>
    </source>
</reference>
<dbReference type="InterPro" id="IPR011009">
    <property type="entry name" value="Kinase-like_dom_sf"/>
</dbReference>
<keyword evidence="3" id="KW-0808">Transferase</keyword>
<evidence type="ECO:0000256" key="1">
    <source>
        <dbReference type="ARBA" id="ARBA00012513"/>
    </source>
</evidence>
<dbReference type="AlphaFoldDB" id="A0AA35JEU9"/>
<dbReference type="PANTHER" id="PTHR24343:SF113">
    <property type="entry name" value="NITROGEN PERMEASE REACTIVATOR PROTEIN-RELATED"/>
    <property type="match status" value="1"/>
</dbReference>
<dbReference type="Proteomes" id="UP001162090">
    <property type="component" value="Chromosome 4"/>
</dbReference>
<evidence type="ECO:0000256" key="5">
    <source>
        <dbReference type="ARBA" id="ARBA00022777"/>
    </source>
</evidence>
<dbReference type="Pfam" id="PF00069">
    <property type="entry name" value="Pkinase"/>
    <property type="match status" value="1"/>
</dbReference>
<dbReference type="PROSITE" id="PS00107">
    <property type="entry name" value="PROTEIN_KINASE_ATP"/>
    <property type="match status" value="1"/>
</dbReference>
<dbReference type="InterPro" id="IPR017441">
    <property type="entry name" value="Protein_kinase_ATP_BS"/>
</dbReference>
<evidence type="ECO:0000256" key="8">
    <source>
        <dbReference type="ARBA" id="ARBA00048679"/>
    </source>
</evidence>
<evidence type="ECO:0000313" key="13">
    <source>
        <dbReference type="Proteomes" id="UP001162090"/>
    </source>
</evidence>
<organism evidence="12 13">
    <name type="scientific">Saccharomyces uvarum</name>
    <name type="common">Yeast</name>
    <name type="synonym">Saccharomyces bayanus var. uvarum</name>
    <dbReference type="NCBI Taxonomy" id="230603"/>
    <lineage>
        <taxon>Eukaryota</taxon>
        <taxon>Fungi</taxon>
        <taxon>Dikarya</taxon>
        <taxon>Ascomycota</taxon>
        <taxon>Saccharomycotina</taxon>
        <taxon>Saccharomycetes</taxon>
        <taxon>Saccharomycetales</taxon>
        <taxon>Saccharomycetaceae</taxon>
        <taxon>Saccharomyces</taxon>
    </lineage>
</organism>
<comment type="catalytic activity">
    <reaction evidence="7">
        <text>L-threonyl-[protein] + ATP = O-phospho-L-threonyl-[protein] + ADP + H(+)</text>
        <dbReference type="Rhea" id="RHEA:46608"/>
        <dbReference type="Rhea" id="RHEA-COMP:11060"/>
        <dbReference type="Rhea" id="RHEA-COMP:11605"/>
        <dbReference type="ChEBI" id="CHEBI:15378"/>
        <dbReference type="ChEBI" id="CHEBI:30013"/>
        <dbReference type="ChEBI" id="CHEBI:30616"/>
        <dbReference type="ChEBI" id="CHEBI:61977"/>
        <dbReference type="ChEBI" id="CHEBI:456216"/>
        <dbReference type="EC" id="2.7.11.1"/>
    </reaction>
</comment>
<dbReference type="SUPFAM" id="SSF56112">
    <property type="entry name" value="Protein kinase-like (PK-like)"/>
    <property type="match status" value="1"/>
</dbReference>
<protein>
    <recommendedName>
        <fullName evidence="1">non-specific serine/threonine protein kinase</fullName>
        <ecNumber evidence="1">2.7.11.1</ecNumber>
    </recommendedName>
</protein>
<dbReference type="PROSITE" id="PS00108">
    <property type="entry name" value="PROTEIN_KINASE_ST"/>
    <property type="match status" value="1"/>
</dbReference>
<dbReference type="GO" id="GO:0004674">
    <property type="term" value="F:protein serine/threonine kinase activity"/>
    <property type="evidence" value="ECO:0007669"/>
    <property type="project" value="UniProtKB-KW"/>
</dbReference>
<feature type="region of interest" description="Disordered" evidence="10">
    <location>
        <begin position="170"/>
        <end position="190"/>
    </location>
</feature>
<feature type="domain" description="Protein kinase" evidence="11">
    <location>
        <begin position="359"/>
        <end position="650"/>
    </location>
</feature>
<keyword evidence="4 9" id="KW-0547">Nucleotide-binding</keyword>
<evidence type="ECO:0000256" key="7">
    <source>
        <dbReference type="ARBA" id="ARBA00047899"/>
    </source>
</evidence>
<dbReference type="InterPro" id="IPR008271">
    <property type="entry name" value="Ser/Thr_kinase_AS"/>
</dbReference>
<evidence type="ECO:0000256" key="2">
    <source>
        <dbReference type="ARBA" id="ARBA00022527"/>
    </source>
</evidence>
<sequence>MSFSKLLRYNQRANRTTASLTTEHAFSENWTPSALLSDPTSIDVNIPAEISGVVPRSNESYDSVLSSLPTSSVLKMNSTESSGDDEGTDLQKLTTSWLEKIDTEMPENISKIDSNIISSPIVSQVEARFIVHTGKLRKNSTDFASSFSNSLGLSKSNGRFVFFASKKNDNSAKKNHSIDSNNGNHSLADQGRNLPLTSETIICDDIASTSAEREYEVHGPDGMFTTRIYSLEGSISSLSTSCPEDTYSEVIHINTKHIENTSSTTHSRKSSYTTSLSNIKRLFKRTSLNNHSNDSYDHTNTIADDCAVASSLNETTSSCISSASLSAMSEDEDNDRDQIIQTLYNNIDASTDLVSKKYKDLNVILGEGSGGQVKLVQRVLDNKVFALKEYRSKNKRESERKYIKKIISEFCIASTLKNPNICETLEILYENGKIFQILEYCEYDLFALVMSEKMQYDEMCCLFKQLINGVKYLHDIGLSHRDLKLDNCVVTQRGILKLIDFGASSVFHYPLSSQLIEANGIVGSDPYLSPEVFYFEKYDPRALDVWAIGIMFFCMITRRFPWKYPKVKDVQFRAFCSGRGVATFKELVTKPATGDKDQCDDGYEDGVIDMGPNFLLHKLPEECHNIMRRILEISPFRRITVNEILQDDWIKEIEMCQVVGAEEAPKDASPRIINKENHIHTNIDQRYAHIGGMHERT</sequence>
<dbReference type="GO" id="GO:0005829">
    <property type="term" value="C:cytosol"/>
    <property type="evidence" value="ECO:0007669"/>
    <property type="project" value="TreeGrafter"/>
</dbReference>
<dbReference type="Gene3D" id="1.10.510.10">
    <property type="entry name" value="Transferase(Phosphotransferase) domain 1"/>
    <property type="match status" value="1"/>
</dbReference>
<proteinExistence type="predicted"/>
<keyword evidence="6 9" id="KW-0067">ATP-binding</keyword>
<evidence type="ECO:0000259" key="11">
    <source>
        <dbReference type="PROSITE" id="PS50011"/>
    </source>
</evidence>
<dbReference type="InterPro" id="IPR000719">
    <property type="entry name" value="Prot_kinase_dom"/>
</dbReference>
<dbReference type="EMBL" id="OX365915">
    <property type="protein sequence ID" value="CAI4057719.1"/>
    <property type="molecule type" value="Genomic_DNA"/>
</dbReference>
<keyword evidence="5" id="KW-0418">Kinase</keyword>
<evidence type="ECO:0000256" key="10">
    <source>
        <dbReference type="SAM" id="MobiDB-lite"/>
    </source>
</evidence>
<dbReference type="PROSITE" id="PS50011">
    <property type="entry name" value="PROTEIN_KINASE_DOM"/>
    <property type="match status" value="1"/>
</dbReference>
<gene>
    <name evidence="12" type="primary">SUVC04G0280</name>
    <name evidence="12" type="ORF">SUVC_04G0280</name>
</gene>
<feature type="compositionally biased region" description="Polar residues" evidence="10">
    <location>
        <begin position="178"/>
        <end position="187"/>
    </location>
</feature>
<evidence type="ECO:0000313" key="12">
    <source>
        <dbReference type="EMBL" id="CAI4057719.1"/>
    </source>
</evidence>
<evidence type="ECO:0000256" key="3">
    <source>
        <dbReference type="ARBA" id="ARBA00022679"/>
    </source>
</evidence>
<dbReference type="PANTHER" id="PTHR24343">
    <property type="entry name" value="SERINE/THREONINE KINASE"/>
    <property type="match status" value="1"/>
</dbReference>